<dbReference type="GeneID" id="86892565"/>
<name>A0A7X5YDS4_9BACT</name>
<gene>
    <name evidence="2" type="ORF">F1644_14695</name>
    <name evidence="1" type="ORF">GGR15_001347</name>
</gene>
<evidence type="ECO:0000313" key="1">
    <source>
        <dbReference type="EMBL" id="NJC17732.1"/>
    </source>
</evidence>
<dbReference type="EMBL" id="CP043839">
    <property type="protein sequence ID" value="WOF13435.1"/>
    <property type="molecule type" value="Genomic_DNA"/>
</dbReference>
<proteinExistence type="predicted"/>
<dbReference type="Proteomes" id="UP001302374">
    <property type="component" value="Chromosome"/>
</dbReference>
<dbReference type="EMBL" id="JAATLI010000004">
    <property type="protein sequence ID" value="NJC17732.1"/>
    <property type="molecule type" value="Genomic_DNA"/>
</dbReference>
<dbReference type="AlphaFoldDB" id="A0A7X5YDS4"/>
<sequence length="85" mass="10060">MKDKDEILEGDASLAEIHADREFVSDIIRRMIRIRNEVTNHFAERGDSFRFDGRLTSFNTNIDDTIYRLSRIDVELMKMEVSHEK</sequence>
<evidence type="ECO:0000313" key="2">
    <source>
        <dbReference type="EMBL" id="WOF13435.1"/>
    </source>
</evidence>
<dbReference type="RefSeq" id="WP_147344433.1">
    <property type="nucleotide sequence ID" value="NZ_BMPA01000004.1"/>
</dbReference>
<organism evidence="1 3">
    <name type="scientific">Butyricimonas paravirosa</name>
    <dbReference type="NCBI Taxonomy" id="1472417"/>
    <lineage>
        <taxon>Bacteria</taxon>
        <taxon>Pseudomonadati</taxon>
        <taxon>Bacteroidota</taxon>
        <taxon>Bacteroidia</taxon>
        <taxon>Bacteroidales</taxon>
        <taxon>Odoribacteraceae</taxon>
        <taxon>Butyricimonas</taxon>
    </lineage>
</organism>
<dbReference type="Proteomes" id="UP000576368">
    <property type="component" value="Unassembled WGS sequence"/>
</dbReference>
<protein>
    <submittedName>
        <fullName evidence="1">Uncharacterized protein</fullName>
    </submittedName>
</protein>
<reference evidence="2 4" key="1">
    <citation type="submission" date="2019-09" db="EMBL/GenBank/DDBJ databases">
        <title>Butyricimonas paravirosa DSM 105722 (=214-4 = JCM 18677 = CCUG 65563).</title>
        <authorList>
            <person name="Le Roy T."/>
            <person name="Cani P.D."/>
        </authorList>
    </citation>
    <scope>NUCLEOTIDE SEQUENCE [LARGE SCALE GENOMIC DNA]</scope>
    <source>
        <strain evidence="2 4">DSM 105722</strain>
    </source>
</reference>
<accession>A0A7X5YDS4</accession>
<evidence type="ECO:0000313" key="3">
    <source>
        <dbReference type="Proteomes" id="UP000576368"/>
    </source>
</evidence>
<reference evidence="1 3" key="2">
    <citation type="submission" date="2020-03" db="EMBL/GenBank/DDBJ databases">
        <title>Genomic Encyclopedia of Type Strains, Phase IV (KMG-IV): sequencing the most valuable type-strain genomes for metagenomic binning, comparative biology and taxonomic classification.</title>
        <authorList>
            <person name="Goeker M."/>
        </authorList>
    </citation>
    <scope>NUCLEOTIDE SEQUENCE [LARGE SCALE GENOMIC DNA]</scope>
    <source>
        <strain evidence="1 3">DSM 105722</strain>
    </source>
</reference>
<keyword evidence="4" id="KW-1185">Reference proteome</keyword>
<evidence type="ECO:0000313" key="4">
    <source>
        <dbReference type="Proteomes" id="UP001302374"/>
    </source>
</evidence>